<evidence type="ECO:0000256" key="3">
    <source>
        <dbReference type="ARBA" id="ARBA00023143"/>
    </source>
</evidence>
<evidence type="ECO:0000256" key="2">
    <source>
        <dbReference type="ARBA" id="ARBA00009677"/>
    </source>
</evidence>
<gene>
    <name evidence="6" type="ORF">LQ318_12005</name>
</gene>
<dbReference type="InterPro" id="IPR010930">
    <property type="entry name" value="Flg_bb/hook_C_dom"/>
</dbReference>
<dbReference type="PANTHER" id="PTHR30435">
    <property type="entry name" value="FLAGELLAR PROTEIN"/>
    <property type="match status" value="1"/>
</dbReference>
<keyword evidence="7" id="KW-1185">Reference proteome</keyword>
<accession>A0ABT3Q0I6</accession>
<evidence type="ECO:0000256" key="4">
    <source>
        <dbReference type="SAM" id="MobiDB-lite"/>
    </source>
</evidence>
<feature type="compositionally biased region" description="Basic and acidic residues" evidence="4">
    <location>
        <begin position="63"/>
        <end position="76"/>
    </location>
</feature>
<proteinExistence type="inferred from homology"/>
<dbReference type="Pfam" id="PF06429">
    <property type="entry name" value="Flg_bbr_C"/>
    <property type="match status" value="1"/>
</dbReference>
<evidence type="ECO:0000256" key="1">
    <source>
        <dbReference type="ARBA" id="ARBA00004117"/>
    </source>
</evidence>
<comment type="similarity">
    <text evidence="2">Belongs to the flagella basal body rod proteins family.</text>
</comment>
<dbReference type="Proteomes" id="UP001207337">
    <property type="component" value="Unassembled WGS sequence"/>
</dbReference>
<evidence type="ECO:0000259" key="5">
    <source>
        <dbReference type="Pfam" id="PF06429"/>
    </source>
</evidence>
<reference evidence="6 7" key="1">
    <citation type="submission" date="2021-11" db="EMBL/GenBank/DDBJ databases">
        <title>Aliifidinibius sp. nov., a new bacterium isolated from saline soil.</title>
        <authorList>
            <person name="Galisteo C."/>
            <person name="De La Haba R."/>
            <person name="Sanchez-Porro C."/>
            <person name="Ventosa A."/>
        </authorList>
    </citation>
    <scope>NUCLEOTIDE SEQUENCE [LARGE SCALE GENOMIC DNA]</scope>
    <source>
        <strain evidence="6 7">KACC 190600</strain>
    </source>
</reference>
<comment type="caution">
    <text evidence="6">The sequence shown here is derived from an EMBL/GenBank/DDBJ whole genome shotgun (WGS) entry which is preliminary data.</text>
</comment>
<dbReference type="PANTHER" id="PTHR30435:SF2">
    <property type="entry name" value="FLAGELLAR BASAL-BODY ROD PROTEIN FLGC"/>
    <property type="match status" value="1"/>
</dbReference>
<organism evidence="6 7">
    <name type="scientific">Fodinibius salicampi</name>
    <dbReference type="NCBI Taxonomy" id="1920655"/>
    <lineage>
        <taxon>Bacteria</taxon>
        <taxon>Pseudomonadati</taxon>
        <taxon>Balneolota</taxon>
        <taxon>Balneolia</taxon>
        <taxon>Balneolales</taxon>
        <taxon>Balneolaceae</taxon>
        <taxon>Fodinibius</taxon>
    </lineage>
</organism>
<dbReference type="RefSeq" id="WP_265790446.1">
    <property type="nucleotide sequence ID" value="NZ_BAABRS010000003.1"/>
</dbReference>
<comment type="subcellular location">
    <subcellularLocation>
        <location evidence="1">Bacterial flagellum basal body</location>
    </subcellularLocation>
</comment>
<feature type="domain" description="Flagellar basal-body/hook protein C-terminal" evidence="5">
    <location>
        <begin position="105"/>
        <end position="149"/>
    </location>
</feature>
<evidence type="ECO:0000313" key="6">
    <source>
        <dbReference type="EMBL" id="MCW9713625.1"/>
    </source>
</evidence>
<evidence type="ECO:0000313" key="7">
    <source>
        <dbReference type="Proteomes" id="UP001207337"/>
    </source>
</evidence>
<sequence>MAVQRERINVASRNIANAHTTASEGSGNTYKPQTVRSSGPRPANFRQALSESMSTLKSTRPQHFSEGHRPRMKRESANMGPSFEVAEENNFRFEYDPSHPDANKDGMVKYPDIDMIREMTEMVSANKLYEANLSSIEAEKEIMKRSMQI</sequence>
<feature type="compositionally biased region" description="Polar residues" evidence="4">
    <location>
        <begin position="11"/>
        <end position="37"/>
    </location>
</feature>
<dbReference type="EMBL" id="JAJNDC010000003">
    <property type="protein sequence ID" value="MCW9713625.1"/>
    <property type="molecule type" value="Genomic_DNA"/>
</dbReference>
<protein>
    <recommendedName>
        <fullName evidence="5">Flagellar basal-body/hook protein C-terminal domain-containing protein</fullName>
    </recommendedName>
</protein>
<name>A0ABT3Q0I6_9BACT</name>
<keyword evidence="3" id="KW-0975">Bacterial flagellum</keyword>
<feature type="compositionally biased region" description="Polar residues" evidence="4">
    <location>
        <begin position="47"/>
        <end position="62"/>
    </location>
</feature>
<feature type="region of interest" description="Disordered" evidence="4">
    <location>
        <begin position="1"/>
        <end position="77"/>
    </location>
</feature>